<dbReference type="AlphaFoldDB" id="L0R8R3"/>
<dbReference type="STRING" id="1121451.DESAM_20279"/>
<dbReference type="PANTHER" id="PTHR38834:SF3">
    <property type="entry name" value="SOLUTE-BINDING PROTEIN FAMILY 3_N-TERMINAL DOMAIN-CONTAINING PROTEIN"/>
    <property type="match status" value="1"/>
</dbReference>
<proteinExistence type="predicted"/>
<feature type="domain" description="Solute-binding protein family 3/N-terminal" evidence="2">
    <location>
        <begin position="27"/>
        <end position="246"/>
    </location>
</feature>
<dbReference type="InterPro" id="IPR001638">
    <property type="entry name" value="Solute-binding_3/MltF_N"/>
</dbReference>
<feature type="chain" id="PRO_5003947151" evidence="1">
    <location>
        <begin position="22"/>
        <end position="246"/>
    </location>
</feature>
<evidence type="ECO:0000259" key="2">
    <source>
        <dbReference type="SMART" id="SM00062"/>
    </source>
</evidence>
<dbReference type="Gene3D" id="3.40.190.10">
    <property type="entry name" value="Periplasmic binding protein-like II"/>
    <property type="match status" value="2"/>
</dbReference>
<evidence type="ECO:0000313" key="4">
    <source>
        <dbReference type="Proteomes" id="UP000010808"/>
    </source>
</evidence>
<dbReference type="Proteomes" id="UP000010808">
    <property type="component" value="Chromosome"/>
</dbReference>
<dbReference type="SMART" id="SM00062">
    <property type="entry name" value="PBPb"/>
    <property type="match status" value="1"/>
</dbReference>
<dbReference type="PANTHER" id="PTHR38834">
    <property type="entry name" value="PERIPLASMIC SUBSTRATE BINDING PROTEIN FAMILY 3"/>
    <property type="match status" value="1"/>
</dbReference>
<dbReference type="SUPFAM" id="SSF53850">
    <property type="entry name" value="Periplasmic binding protein-like II"/>
    <property type="match status" value="1"/>
</dbReference>
<dbReference type="Pfam" id="PF00497">
    <property type="entry name" value="SBP_bac_3"/>
    <property type="match status" value="1"/>
</dbReference>
<dbReference type="RefSeq" id="WP_015335180.1">
    <property type="nucleotide sequence ID" value="NC_020055.1"/>
</dbReference>
<gene>
    <name evidence="3" type="ORF">DESAM_20279</name>
</gene>
<keyword evidence="4" id="KW-1185">Reference proteome</keyword>
<sequence>MKGFFLVAAILLMSVSFLKSGVSSDEELRIITEITQPAAMVLDNGELGGFGVDIVEAIKKEIGCNAVIEVMPWARGYKYLKENPNIMLFPTTRTFEREKLFHWVGPIAQHDWVFYGHVDKKHNIKTLDDAKKVSGIGVYRDDVRAHFLESKGFTNLEVVNDQRTNFRKLERNRIDLVVVSSIGIEDYLKKNQHLKGIFVPVFTFRRVELYLAFSQKTNLEIVHQWDKAFRRLKNKGVIKRIQQKWM</sequence>
<evidence type="ECO:0000313" key="3">
    <source>
        <dbReference type="EMBL" id="CCO22570.1"/>
    </source>
</evidence>
<evidence type="ECO:0000256" key="1">
    <source>
        <dbReference type="SAM" id="SignalP"/>
    </source>
</evidence>
<feature type="signal peptide" evidence="1">
    <location>
        <begin position="1"/>
        <end position="21"/>
    </location>
</feature>
<dbReference type="EMBL" id="FO203522">
    <property type="protein sequence ID" value="CCO22570.1"/>
    <property type="molecule type" value="Genomic_DNA"/>
</dbReference>
<dbReference type="OrthoDB" id="8594082at2"/>
<dbReference type="KEGG" id="dhy:DESAM_20279"/>
<protein>
    <submittedName>
        <fullName evidence="3">Extracellular solute-binding protein family 3</fullName>
    </submittedName>
</protein>
<dbReference type="HOGENOM" id="CLU_064076_1_2_7"/>
<dbReference type="PATRIC" id="fig|1121451.3.peg.551"/>
<accession>L0R8R3</accession>
<reference evidence="3 4" key="1">
    <citation type="submission" date="2012-10" db="EMBL/GenBank/DDBJ databases">
        <authorList>
            <person name="Genoscope - CEA"/>
        </authorList>
    </citation>
    <scope>NUCLEOTIDE SEQUENCE [LARGE SCALE GENOMIC DNA]</scope>
    <source>
        <strain evidence="4">AM13 / DSM 14728</strain>
    </source>
</reference>
<name>L0R8R3_9BACT</name>
<organism evidence="3 4">
    <name type="scientific">Maridesulfovibrio hydrothermalis AM13 = DSM 14728</name>
    <dbReference type="NCBI Taxonomy" id="1121451"/>
    <lineage>
        <taxon>Bacteria</taxon>
        <taxon>Pseudomonadati</taxon>
        <taxon>Thermodesulfobacteriota</taxon>
        <taxon>Desulfovibrionia</taxon>
        <taxon>Desulfovibrionales</taxon>
        <taxon>Desulfovibrionaceae</taxon>
        <taxon>Maridesulfovibrio</taxon>
    </lineage>
</organism>
<dbReference type="eggNOG" id="COG0834">
    <property type="taxonomic scope" value="Bacteria"/>
</dbReference>
<keyword evidence="1" id="KW-0732">Signal</keyword>